<dbReference type="GO" id="GO:0008206">
    <property type="term" value="P:bile acid metabolic process"/>
    <property type="evidence" value="ECO:0007669"/>
    <property type="project" value="UniProtKB-ARBA"/>
</dbReference>
<name>I9L5M5_9FIRM</name>
<dbReference type="PRINTS" id="PR00081">
    <property type="entry name" value="GDHRDH"/>
</dbReference>
<accession>I9L5M5</accession>
<evidence type="ECO:0000313" key="4">
    <source>
        <dbReference type="Proteomes" id="UP000004324"/>
    </source>
</evidence>
<dbReference type="GO" id="GO:0016616">
    <property type="term" value="F:oxidoreductase activity, acting on the CH-OH group of donors, NAD or NADP as acceptor"/>
    <property type="evidence" value="ECO:0007669"/>
    <property type="project" value="TreeGrafter"/>
</dbReference>
<sequence>MSNPTTNSFDRYELKGKRVLITGGTTGMGEAVVKRLADAGATVITTARTVPTESLSPVLFIQADISTPAGVEKVVKEALERLGGIDILVNNVGGSSAPTGGALEMSDDDWQQIFNTNLFPAVRLDRALLPKMIEQGFGVIIHTTSIRCRLPATETMAYSAAKAALANYSKGLANQVAPYGVRVNTVSPGFIETQAATRLINRLAKDAGTDYDSAMREMVKSLGGIPLDRPGRPEEVAELVAFLVSDRASYITGCEHVIDGGTLREI</sequence>
<keyword evidence="2" id="KW-0560">Oxidoreductase</keyword>
<reference evidence="3 4" key="1">
    <citation type="journal article" date="2012" name="J. Bacteriol.">
        <title>Draft Genome Sequences for Two Metal-Reducing Pelosinus fermentans Strains Isolated from a Cr(VI)-Contaminated Site and for Type Strain R7.</title>
        <authorList>
            <person name="Brown S.D."/>
            <person name="Podar M."/>
            <person name="Klingeman D.M."/>
            <person name="Johnson C.M."/>
            <person name="Yang Z.K."/>
            <person name="Utturkar S.M."/>
            <person name="Land M.L."/>
            <person name="Mosher J.J."/>
            <person name="Hurt R.A.Jr."/>
            <person name="Phelps T.J."/>
            <person name="Palumbo A.V."/>
            <person name="Arkin A.P."/>
            <person name="Hazen T.C."/>
            <person name="Elias D.A."/>
        </authorList>
    </citation>
    <scope>NUCLEOTIDE SEQUENCE [LARGE SCALE GENOMIC DNA]</scope>
    <source>
        <strain evidence="3 4">B4</strain>
    </source>
</reference>
<dbReference type="EMBL" id="AKVJ01000076">
    <property type="protein sequence ID" value="EIW15664.1"/>
    <property type="molecule type" value="Genomic_DNA"/>
</dbReference>
<dbReference type="PANTHER" id="PTHR42760">
    <property type="entry name" value="SHORT-CHAIN DEHYDROGENASES/REDUCTASES FAMILY MEMBER"/>
    <property type="match status" value="1"/>
</dbReference>
<dbReference type="RefSeq" id="WP_007938346.1">
    <property type="nucleotide sequence ID" value="NZ_AKVJ01000076.1"/>
</dbReference>
<dbReference type="InterPro" id="IPR002347">
    <property type="entry name" value="SDR_fam"/>
</dbReference>
<dbReference type="Proteomes" id="UP000004324">
    <property type="component" value="Unassembled WGS sequence"/>
</dbReference>
<dbReference type="SUPFAM" id="SSF51735">
    <property type="entry name" value="NAD(P)-binding Rossmann-fold domains"/>
    <property type="match status" value="1"/>
</dbReference>
<organism evidence="3 4">
    <name type="scientific">Pelosinus fermentans B4</name>
    <dbReference type="NCBI Taxonomy" id="1149862"/>
    <lineage>
        <taxon>Bacteria</taxon>
        <taxon>Bacillati</taxon>
        <taxon>Bacillota</taxon>
        <taxon>Negativicutes</taxon>
        <taxon>Selenomonadales</taxon>
        <taxon>Sporomusaceae</taxon>
        <taxon>Pelosinus</taxon>
    </lineage>
</organism>
<dbReference type="PROSITE" id="PS00061">
    <property type="entry name" value="ADH_SHORT"/>
    <property type="match status" value="1"/>
</dbReference>
<evidence type="ECO:0000313" key="3">
    <source>
        <dbReference type="EMBL" id="EIW15664.1"/>
    </source>
</evidence>
<evidence type="ECO:0000256" key="2">
    <source>
        <dbReference type="ARBA" id="ARBA00023002"/>
    </source>
</evidence>
<dbReference type="AlphaFoldDB" id="I9L5M5"/>
<dbReference type="Pfam" id="PF13561">
    <property type="entry name" value="adh_short_C2"/>
    <property type="match status" value="1"/>
</dbReference>
<gene>
    <name evidence="3" type="ORF">FB4_1353</name>
</gene>
<dbReference type="PATRIC" id="fig|1149862.3.peg.4384"/>
<evidence type="ECO:0000256" key="1">
    <source>
        <dbReference type="ARBA" id="ARBA00006484"/>
    </source>
</evidence>
<dbReference type="Gene3D" id="3.40.50.720">
    <property type="entry name" value="NAD(P)-binding Rossmann-like Domain"/>
    <property type="match status" value="1"/>
</dbReference>
<dbReference type="PRINTS" id="PR00080">
    <property type="entry name" value="SDRFAMILY"/>
</dbReference>
<dbReference type="NCBIfam" id="NF005095">
    <property type="entry name" value="PRK06523.1"/>
    <property type="match status" value="1"/>
</dbReference>
<dbReference type="OrthoDB" id="9803333at2"/>
<dbReference type="FunFam" id="3.40.50.720:FF:000084">
    <property type="entry name" value="Short-chain dehydrogenase reductase"/>
    <property type="match status" value="1"/>
</dbReference>
<comment type="caution">
    <text evidence="3">The sequence shown here is derived from an EMBL/GenBank/DDBJ whole genome shotgun (WGS) entry which is preliminary data.</text>
</comment>
<dbReference type="PANTHER" id="PTHR42760:SF133">
    <property type="entry name" value="3-OXOACYL-[ACYL-CARRIER-PROTEIN] REDUCTASE"/>
    <property type="match status" value="1"/>
</dbReference>
<dbReference type="InterPro" id="IPR020904">
    <property type="entry name" value="Sc_DH/Rdtase_CS"/>
</dbReference>
<comment type="similarity">
    <text evidence="1">Belongs to the short-chain dehydrogenases/reductases (SDR) family.</text>
</comment>
<keyword evidence="4" id="KW-1185">Reference proteome</keyword>
<proteinExistence type="inferred from homology"/>
<dbReference type="InterPro" id="IPR036291">
    <property type="entry name" value="NAD(P)-bd_dom_sf"/>
</dbReference>
<protein>
    <submittedName>
        <fullName evidence="3">Short chain dehydrogenase</fullName>
    </submittedName>
</protein>